<dbReference type="AlphaFoldDB" id="A0A6A5TD95"/>
<feature type="domain" description="O-methyltransferase C-terminal" evidence="5">
    <location>
        <begin position="222"/>
        <end position="363"/>
    </location>
</feature>
<gene>
    <name evidence="7" type="ORF">CC80DRAFT_482423</name>
</gene>
<dbReference type="OrthoDB" id="2410195at2759"/>
<dbReference type="InterPro" id="IPR016461">
    <property type="entry name" value="COMT-like"/>
</dbReference>
<dbReference type="SUPFAM" id="SSF46785">
    <property type="entry name" value="Winged helix' DNA-binding domain"/>
    <property type="match status" value="1"/>
</dbReference>
<dbReference type="InterPro" id="IPR001077">
    <property type="entry name" value="COMT_C"/>
</dbReference>
<dbReference type="InterPro" id="IPR012967">
    <property type="entry name" value="COMT_dimerisation"/>
</dbReference>
<dbReference type="Gene3D" id="3.40.50.150">
    <property type="entry name" value="Vaccinia Virus protein VP39"/>
    <property type="match status" value="1"/>
</dbReference>
<dbReference type="PROSITE" id="PS51683">
    <property type="entry name" value="SAM_OMT_II"/>
    <property type="match status" value="1"/>
</dbReference>
<evidence type="ECO:0000256" key="3">
    <source>
        <dbReference type="ARBA" id="ARBA00022691"/>
    </source>
</evidence>
<evidence type="ECO:0000313" key="8">
    <source>
        <dbReference type="Proteomes" id="UP000800035"/>
    </source>
</evidence>
<keyword evidence="3" id="KW-0949">S-adenosyl-L-methionine</keyword>
<keyword evidence="8" id="KW-1185">Reference proteome</keyword>
<evidence type="ECO:0000313" key="7">
    <source>
        <dbReference type="EMBL" id="KAF1950753.1"/>
    </source>
</evidence>
<dbReference type="PANTHER" id="PTHR43712:SF1">
    <property type="entry name" value="HYPOTHETICAL O-METHYLTRANSFERASE (EUROFUNG)-RELATED"/>
    <property type="match status" value="1"/>
</dbReference>
<dbReference type="GO" id="GO:0046983">
    <property type="term" value="F:protein dimerization activity"/>
    <property type="evidence" value="ECO:0007669"/>
    <property type="project" value="InterPro"/>
</dbReference>
<feature type="active site" description="Proton acceptor" evidence="4">
    <location>
        <position position="293"/>
    </location>
</feature>
<dbReference type="InterPro" id="IPR036390">
    <property type="entry name" value="WH_DNA-bd_sf"/>
</dbReference>
<dbReference type="Gene3D" id="1.10.10.10">
    <property type="entry name" value="Winged helix-like DNA-binding domain superfamily/Winged helix DNA-binding domain"/>
    <property type="match status" value="1"/>
</dbReference>
<reference evidence="7" key="1">
    <citation type="journal article" date="2020" name="Stud. Mycol.">
        <title>101 Dothideomycetes genomes: a test case for predicting lifestyles and emergence of pathogens.</title>
        <authorList>
            <person name="Haridas S."/>
            <person name="Albert R."/>
            <person name="Binder M."/>
            <person name="Bloem J."/>
            <person name="Labutti K."/>
            <person name="Salamov A."/>
            <person name="Andreopoulos B."/>
            <person name="Baker S."/>
            <person name="Barry K."/>
            <person name="Bills G."/>
            <person name="Bluhm B."/>
            <person name="Cannon C."/>
            <person name="Castanera R."/>
            <person name="Culley D."/>
            <person name="Daum C."/>
            <person name="Ezra D."/>
            <person name="Gonzalez J."/>
            <person name="Henrissat B."/>
            <person name="Kuo A."/>
            <person name="Liang C."/>
            <person name="Lipzen A."/>
            <person name="Lutzoni F."/>
            <person name="Magnuson J."/>
            <person name="Mondo S."/>
            <person name="Nolan M."/>
            <person name="Ohm R."/>
            <person name="Pangilinan J."/>
            <person name="Park H.-J."/>
            <person name="Ramirez L."/>
            <person name="Alfaro M."/>
            <person name="Sun H."/>
            <person name="Tritt A."/>
            <person name="Yoshinaga Y."/>
            <person name="Zwiers L.-H."/>
            <person name="Turgeon B."/>
            <person name="Goodwin S."/>
            <person name="Spatafora J."/>
            <person name="Crous P."/>
            <person name="Grigoriev I."/>
        </authorList>
    </citation>
    <scope>NUCLEOTIDE SEQUENCE</scope>
    <source>
        <strain evidence="7">CBS 675.92</strain>
    </source>
</reference>
<evidence type="ECO:0000256" key="4">
    <source>
        <dbReference type="PIRSR" id="PIRSR005739-1"/>
    </source>
</evidence>
<dbReference type="GO" id="GO:0008171">
    <property type="term" value="F:O-methyltransferase activity"/>
    <property type="evidence" value="ECO:0007669"/>
    <property type="project" value="InterPro"/>
</dbReference>
<dbReference type="PANTHER" id="PTHR43712">
    <property type="entry name" value="PUTATIVE (AFU_ORTHOLOGUE AFUA_4G14580)-RELATED"/>
    <property type="match status" value="1"/>
</dbReference>
<sequence>MDALLESVTAEVQKVVGTADEALRQRTMNKLRDLQYSLETPEHTMQRLIYTGLTTASIRVSLDLKIFNQLAESDRSLTINELSESADTDPILLGRLLRHQASLGIIRQTAQDEFTHSQTTKNLSIPDIQSGIFFCNDVLDPAYHAMPTFLAERKYRNPNELLDTPFNTAWSTKMPLWDWLSEHPEHRSHFDRFMVAQRSSVKNCFSFLSLDKECENWPAERPVFVDVGGGTGQQCIALKEKFPELPGTVILQDLPTVVAGVELPEGIKVHAYDFFTPQPVKGAKYYYLRAIMHDHADDKCLEILKNIVDAMTDESTLLLDEIVVPDQDVDWFVTQTDLAMMVQFSSMERTEEQWRRLLSEAGLKVREIITYTHSFRLSIIVATK</sequence>
<accession>A0A6A5TD95</accession>
<protein>
    <submittedName>
        <fullName evidence="7">O-methyltransferas-like protein</fullName>
    </submittedName>
</protein>
<dbReference type="GO" id="GO:0032259">
    <property type="term" value="P:methylation"/>
    <property type="evidence" value="ECO:0007669"/>
    <property type="project" value="UniProtKB-KW"/>
</dbReference>
<evidence type="ECO:0000259" key="5">
    <source>
        <dbReference type="Pfam" id="PF00891"/>
    </source>
</evidence>
<dbReference type="Pfam" id="PF08100">
    <property type="entry name" value="Dimerisation"/>
    <property type="match status" value="1"/>
</dbReference>
<evidence type="ECO:0000259" key="6">
    <source>
        <dbReference type="Pfam" id="PF08100"/>
    </source>
</evidence>
<evidence type="ECO:0000256" key="2">
    <source>
        <dbReference type="ARBA" id="ARBA00022679"/>
    </source>
</evidence>
<dbReference type="InterPro" id="IPR036388">
    <property type="entry name" value="WH-like_DNA-bd_sf"/>
</dbReference>
<name>A0A6A5TD95_9PLEO</name>
<keyword evidence="2" id="KW-0808">Transferase</keyword>
<organism evidence="7 8">
    <name type="scientific">Byssothecium circinans</name>
    <dbReference type="NCBI Taxonomy" id="147558"/>
    <lineage>
        <taxon>Eukaryota</taxon>
        <taxon>Fungi</taxon>
        <taxon>Dikarya</taxon>
        <taxon>Ascomycota</taxon>
        <taxon>Pezizomycotina</taxon>
        <taxon>Dothideomycetes</taxon>
        <taxon>Pleosporomycetidae</taxon>
        <taxon>Pleosporales</taxon>
        <taxon>Massarineae</taxon>
        <taxon>Massarinaceae</taxon>
        <taxon>Byssothecium</taxon>
    </lineage>
</organism>
<dbReference type="Proteomes" id="UP000800035">
    <property type="component" value="Unassembled WGS sequence"/>
</dbReference>
<keyword evidence="1" id="KW-0489">Methyltransferase</keyword>
<dbReference type="Pfam" id="PF00891">
    <property type="entry name" value="Methyltransf_2"/>
    <property type="match status" value="1"/>
</dbReference>
<dbReference type="PIRSF" id="PIRSF005739">
    <property type="entry name" value="O-mtase"/>
    <property type="match status" value="1"/>
</dbReference>
<evidence type="ECO:0000256" key="1">
    <source>
        <dbReference type="ARBA" id="ARBA00022603"/>
    </source>
</evidence>
<dbReference type="SUPFAM" id="SSF53335">
    <property type="entry name" value="S-adenosyl-L-methionine-dependent methyltransferases"/>
    <property type="match status" value="1"/>
</dbReference>
<dbReference type="InterPro" id="IPR029063">
    <property type="entry name" value="SAM-dependent_MTases_sf"/>
</dbReference>
<feature type="domain" description="O-methyltransferase dimerisation" evidence="6">
    <location>
        <begin position="55"/>
        <end position="113"/>
    </location>
</feature>
<proteinExistence type="predicted"/>
<dbReference type="EMBL" id="ML977023">
    <property type="protein sequence ID" value="KAF1950753.1"/>
    <property type="molecule type" value="Genomic_DNA"/>
</dbReference>